<name>A0A812JRN7_9DINO</name>
<dbReference type="EMBL" id="CAJNDS010000502">
    <property type="protein sequence ID" value="CAE7212845.1"/>
    <property type="molecule type" value="Genomic_DNA"/>
</dbReference>
<comment type="caution">
    <text evidence="2">The sequence shown here is derived from an EMBL/GenBank/DDBJ whole genome shotgun (WGS) entry which is preliminary data.</text>
</comment>
<evidence type="ECO:0008006" key="4">
    <source>
        <dbReference type="Google" id="ProtNLM"/>
    </source>
</evidence>
<evidence type="ECO:0000256" key="1">
    <source>
        <dbReference type="SAM" id="MobiDB-lite"/>
    </source>
</evidence>
<organism evidence="2 3">
    <name type="scientific">Symbiodinium natans</name>
    <dbReference type="NCBI Taxonomy" id="878477"/>
    <lineage>
        <taxon>Eukaryota</taxon>
        <taxon>Sar</taxon>
        <taxon>Alveolata</taxon>
        <taxon>Dinophyceae</taxon>
        <taxon>Suessiales</taxon>
        <taxon>Symbiodiniaceae</taxon>
        <taxon>Symbiodinium</taxon>
    </lineage>
</organism>
<evidence type="ECO:0000313" key="2">
    <source>
        <dbReference type="EMBL" id="CAE7212845.1"/>
    </source>
</evidence>
<accession>A0A812JRN7</accession>
<gene>
    <name evidence="2" type="ORF">SNAT2548_LOCUS7251</name>
</gene>
<dbReference type="Proteomes" id="UP000604046">
    <property type="component" value="Unassembled WGS sequence"/>
</dbReference>
<keyword evidence="3" id="KW-1185">Reference proteome</keyword>
<feature type="compositionally biased region" description="Basic and acidic residues" evidence="1">
    <location>
        <begin position="109"/>
        <end position="124"/>
    </location>
</feature>
<protein>
    <recommendedName>
        <fullName evidence="4">C3H1-type domain-containing protein</fullName>
    </recommendedName>
</protein>
<dbReference type="AlphaFoldDB" id="A0A812JRN7"/>
<proteinExistence type="predicted"/>
<reference evidence="2" key="1">
    <citation type="submission" date="2021-02" db="EMBL/GenBank/DDBJ databases">
        <authorList>
            <person name="Dougan E. K."/>
            <person name="Rhodes N."/>
            <person name="Thang M."/>
            <person name="Chan C."/>
        </authorList>
    </citation>
    <scope>NUCLEOTIDE SEQUENCE</scope>
</reference>
<feature type="region of interest" description="Disordered" evidence="1">
    <location>
        <begin position="95"/>
        <end position="124"/>
    </location>
</feature>
<evidence type="ECO:0000313" key="3">
    <source>
        <dbReference type="Proteomes" id="UP000604046"/>
    </source>
</evidence>
<sequence>MAPQCGVCVTPREDDLDNLHPKLEGPHMHQLQEQGKLKLLTLLHELAERKKGSQETEATKGHVDCKPCAFLASKNGCRNPSCEFCHATVHIQHQNDARQEARRRRSSRHLADLKQLKEKNREKS</sequence>